<organism evidence="3 4">
    <name type="scientific">Chryseobacterium koreense CCUG 49689</name>
    <dbReference type="NCBI Taxonomy" id="1304281"/>
    <lineage>
        <taxon>Bacteria</taxon>
        <taxon>Pseudomonadati</taxon>
        <taxon>Bacteroidota</taxon>
        <taxon>Flavobacteriia</taxon>
        <taxon>Flavobacteriales</taxon>
        <taxon>Weeksellaceae</taxon>
        <taxon>Chryseobacterium group</taxon>
        <taxon>Chryseobacterium</taxon>
    </lineage>
</organism>
<dbReference type="RefSeq" id="WP_048499481.1">
    <property type="nucleotide sequence ID" value="NZ_LFNG01000009.1"/>
</dbReference>
<comment type="caution">
    <text evidence="3">The sequence shown here is derived from an EMBL/GenBank/DDBJ whole genome shotgun (WGS) entry which is preliminary data.</text>
</comment>
<keyword evidence="4" id="KW-1185">Reference proteome</keyword>
<feature type="region of interest" description="Disordered" evidence="1">
    <location>
        <begin position="212"/>
        <end position="236"/>
    </location>
</feature>
<dbReference type="AlphaFoldDB" id="A0A0J7IZS9"/>
<keyword evidence="2" id="KW-1133">Transmembrane helix</keyword>
<keyword evidence="2" id="KW-0812">Transmembrane</keyword>
<feature type="transmembrane region" description="Helical" evidence="2">
    <location>
        <begin position="160"/>
        <end position="177"/>
    </location>
</feature>
<name>A0A0J7IZS9_9FLAO</name>
<dbReference type="Proteomes" id="UP000035900">
    <property type="component" value="Unassembled WGS sequence"/>
</dbReference>
<dbReference type="PATRIC" id="fig|1304281.5.peg.1689"/>
<accession>A0A0J7IZS9</accession>
<reference evidence="3 4" key="1">
    <citation type="journal article" date="2004" name="Int. J. Syst. Evol. Microbiol.">
        <title>Kaistella koreensis gen. nov., sp. nov., a novel member of the Chryseobacterium-Bergeyella-Riemerella branch.</title>
        <authorList>
            <person name="Kim M.K."/>
            <person name="Im W.T."/>
            <person name="Shin Y.K."/>
            <person name="Lim J.H."/>
            <person name="Kim S.H."/>
            <person name="Lee B.C."/>
            <person name="Park M.Y."/>
            <person name="Lee K.Y."/>
            <person name="Lee S.T."/>
        </authorList>
    </citation>
    <scope>NUCLEOTIDE SEQUENCE [LARGE SCALE GENOMIC DNA]</scope>
    <source>
        <strain evidence="3 4">CCUG 49689</strain>
    </source>
</reference>
<dbReference type="OrthoDB" id="653949at2"/>
<protein>
    <recommendedName>
        <fullName evidence="5">CCDC81-like prokaryotic HU domain-containing protein</fullName>
    </recommendedName>
</protein>
<evidence type="ECO:0000256" key="1">
    <source>
        <dbReference type="SAM" id="MobiDB-lite"/>
    </source>
</evidence>
<proteinExistence type="predicted"/>
<keyword evidence="2" id="KW-0472">Membrane</keyword>
<gene>
    <name evidence="3" type="ORF">ACM44_07905</name>
</gene>
<evidence type="ECO:0008006" key="5">
    <source>
        <dbReference type="Google" id="ProtNLM"/>
    </source>
</evidence>
<evidence type="ECO:0000256" key="2">
    <source>
        <dbReference type="SAM" id="Phobius"/>
    </source>
</evidence>
<dbReference type="EMBL" id="LFNG01000009">
    <property type="protein sequence ID" value="KMQ71314.1"/>
    <property type="molecule type" value="Genomic_DNA"/>
</dbReference>
<evidence type="ECO:0000313" key="3">
    <source>
        <dbReference type="EMBL" id="KMQ71314.1"/>
    </source>
</evidence>
<dbReference type="STRING" id="1304281.ACM44_07905"/>
<evidence type="ECO:0000313" key="4">
    <source>
        <dbReference type="Proteomes" id="UP000035900"/>
    </source>
</evidence>
<sequence length="236" mass="26582">MKLSSLILDSLRQNGATSISGFGTFYLKNANAKVDQDAAHILPPGSEIAFTTDFEWESTDFPSYVSAEKKIPQIDAEIEVRKMINYWNGTLYKEKTLAVEHLGTFFLNDEKINFSGLRTAHLSPDFYGLEQINISEIKNPKPKTKKNPEKSAYQFNSSRWWVLTLLIGIGAITYFGITQPEFIFGKKSFDKIPDQKPQKKLVKTPVKVDSPKINTDSIHADLHANPVTAPENQVTK</sequence>